<accession>A0A139XA59</accession>
<evidence type="ECO:0000313" key="2">
    <source>
        <dbReference type="EMBL" id="KYC41569.1"/>
    </source>
</evidence>
<evidence type="ECO:0000313" key="3">
    <source>
        <dbReference type="Proteomes" id="UP000076925"/>
    </source>
</evidence>
<dbReference type="RefSeq" id="WP_017746455.1">
    <property type="nucleotide sequence ID" value="NZ_KQ976354.1"/>
</dbReference>
<keyword evidence="3" id="KW-1185">Reference proteome</keyword>
<evidence type="ECO:0000259" key="1">
    <source>
        <dbReference type="Pfam" id="PF13524"/>
    </source>
</evidence>
<dbReference type="Proteomes" id="UP000076925">
    <property type="component" value="Unassembled WGS sequence"/>
</dbReference>
<dbReference type="EMBL" id="ANNX02000020">
    <property type="protein sequence ID" value="KYC41569.1"/>
    <property type="molecule type" value="Genomic_DNA"/>
</dbReference>
<sequence length="547" mass="62659">MFNPTELIIRAYPVPLSEFNLEDTANKTIIACPKAPLEAVKVGKAVSILSGEFNVSAILEQLPDHFQPEIVNLSARNMSFLPRGLEKIKCPKVMKIGDTFHWGDGSLSGIIEYCKALKCDYHWVYQGVQHLHFFVEAGLKNVFWLPGTPVIKHYIPQTKESKPYDVVFRGSQSEVHLHRSRLLKFLQNSGVNIDIQQKPYIECLEDYTQSKIVFNCSLNGDTNRRVYEALMAGGFLLTDRLSLQSGLFSLFKEGIHLECYGNERELLEKINFYLKNPERAEQIALAGHQKLTEFYNQHTVRQKFYNFVLKGEIEPPFLLEHDKRVLHISQNRSEKEFKIRLKIYEIIQEIHRINSQIELLYWKGNNKELLSDLADLPRLKITYSNSSAALLEMKSWCSKVGIQDKVLLENSPLEKQFQIILLDLPDTPDAIKPLLLEIQEQVAKSGLLFVIGDTKNHKTRILNLLAKSRGFRSVSLCALGSHQELGGGACLVYQNLSKSSKVYQSQQKSELFINKLSLQAKMRLQLRSLPLVLQLNKFVNSFLLKKR</sequence>
<gene>
    <name evidence="2" type="ORF">WA1_16085</name>
</gene>
<dbReference type="Pfam" id="PF13524">
    <property type="entry name" value="Glyco_trans_1_2"/>
    <property type="match status" value="1"/>
</dbReference>
<name>A0A139XA59_9CYAN</name>
<feature type="domain" description="Spore protein YkvP/CgeB glycosyl transferase-like" evidence="1">
    <location>
        <begin position="202"/>
        <end position="302"/>
    </location>
</feature>
<dbReference type="OrthoDB" id="9807414at2"/>
<dbReference type="AlphaFoldDB" id="A0A139XA59"/>
<organism evidence="2 3">
    <name type="scientific">Scytonema hofmannii PCC 7110</name>
    <dbReference type="NCBI Taxonomy" id="128403"/>
    <lineage>
        <taxon>Bacteria</taxon>
        <taxon>Bacillati</taxon>
        <taxon>Cyanobacteriota</taxon>
        <taxon>Cyanophyceae</taxon>
        <taxon>Nostocales</taxon>
        <taxon>Scytonemataceae</taxon>
        <taxon>Scytonema</taxon>
    </lineage>
</organism>
<dbReference type="STRING" id="128403.WA1_16085"/>
<dbReference type="InterPro" id="IPR055259">
    <property type="entry name" value="YkvP/CgeB_Glyco_trans-like"/>
</dbReference>
<proteinExistence type="predicted"/>
<protein>
    <recommendedName>
        <fullName evidence="1">Spore protein YkvP/CgeB glycosyl transferase-like domain-containing protein</fullName>
    </recommendedName>
</protein>
<reference evidence="2 3" key="1">
    <citation type="journal article" date="2013" name="Genome Biol. Evol.">
        <title>Genomes of Stigonematalean cyanobacteria (subsection V) and the evolution of oxygenic photosynthesis from prokaryotes to plastids.</title>
        <authorList>
            <person name="Dagan T."/>
            <person name="Roettger M."/>
            <person name="Stucken K."/>
            <person name="Landan G."/>
            <person name="Koch R."/>
            <person name="Major P."/>
            <person name="Gould S.B."/>
            <person name="Goremykin V.V."/>
            <person name="Rippka R."/>
            <person name="Tandeau de Marsac N."/>
            <person name="Gugger M."/>
            <person name="Lockhart P.J."/>
            <person name="Allen J.F."/>
            <person name="Brune I."/>
            <person name="Maus I."/>
            <person name="Puhler A."/>
            <person name="Martin W.F."/>
        </authorList>
    </citation>
    <scope>NUCLEOTIDE SEQUENCE [LARGE SCALE GENOMIC DNA]</scope>
    <source>
        <strain evidence="2 3">PCC 7110</strain>
    </source>
</reference>
<comment type="caution">
    <text evidence="2">The sequence shown here is derived from an EMBL/GenBank/DDBJ whole genome shotgun (WGS) entry which is preliminary data.</text>
</comment>